<dbReference type="SUPFAM" id="SSF48452">
    <property type="entry name" value="TPR-like"/>
    <property type="match status" value="1"/>
</dbReference>
<evidence type="ECO:0000259" key="6">
    <source>
        <dbReference type="Pfam" id="PF07980"/>
    </source>
</evidence>
<accession>A0A1M5ICQ5</accession>
<dbReference type="InterPro" id="IPR011990">
    <property type="entry name" value="TPR-like_helical_dom_sf"/>
</dbReference>
<feature type="domain" description="RagB/SusD" evidence="6">
    <location>
        <begin position="305"/>
        <end position="453"/>
    </location>
</feature>
<evidence type="ECO:0000256" key="2">
    <source>
        <dbReference type="ARBA" id="ARBA00006275"/>
    </source>
</evidence>
<gene>
    <name evidence="8" type="ORF">SAMN05443633_11291</name>
</gene>
<protein>
    <submittedName>
        <fullName evidence="8">RagB/SusD domain-containing protein</fullName>
    </submittedName>
</protein>
<keyword evidence="4" id="KW-0472">Membrane</keyword>
<dbReference type="PROSITE" id="PS51257">
    <property type="entry name" value="PROKAR_LIPOPROTEIN"/>
    <property type="match status" value="1"/>
</dbReference>
<comment type="similarity">
    <text evidence="2">Belongs to the SusD family.</text>
</comment>
<proteinExistence type="inferred from homology"/>
<evidence type="ECO:0000256" key="1">
    <source>
        <dbReference type="ARBA" id="ARBA00004442"/>
    </source>
</evidence>
<dbReference type="Proteomes" id="UP000184518">
    <property type="component" value="Unassembled WGS sequence"/>
</dbReference>
<evidence type="ECO:0000259" key="7">
    <source>
        <dbReference type="Pfam" id="PF14322"/>
    </source>
</evidence>
<dbReference type="OrthoDB" id="621570at2"/>
<comment type="subcellular location">
    <subcellularLocation>
        <location evidence="1">Cell outer membrane</location>
    </subcellularLocation>
</comment>
<reference evidence="9" key="1">
    <citation type="submission" date="2016-11" db="EMBL/GenBank/DDBJ databases">
        <authorList>
            <person name="Varghese N."/>
            <person name="Submissions S."/>
        </authorList>
    </citation>
    <scope>NUCLEOTIDE SEQUENCE [LARGE SCALE GENOMIC DNA]</scope>
    <source>
        <strain evidence="9">DSM 27619</strain>
    </source>
</reference>
<dbReference type="AlphaFoldDB" id="A0A1M5ICQ5"/>
<evidence type="ECO:0000256" key="4">
    <source>
        <dbReference type="ARBA" id="ARBA00023136"/>
    </source>
</evidence>
<dbReference type="Pfam" id="PF07980">
    <property type="entry name" value="SusD_RagB"/>
    <property type="match status" value="1"/>
</dbReference>
<dbReference type="InterPro" id="IPR012944">
    <property type="entry name" value="SusD_RagB_dom"/>
</dbReference>
<dbReference type="STRING" id="1416778.SAMN05443633_11291"/>
<feature type="domain" description="SusD-like N-terminal" evidence="7">
    <location>
        <begin position="66"/>
        <end position="222"/>
    </location>
</feature>
<sequence length="453" mass="51621">MKTYKIIYILSLLLFVSCEKLLEVDVPENQIPNEAVFETVQTANAALSELYAGLWNSSPIAGDQSGTLLGSYTDDLTFYGTNSNSGLAEINLNQQTESNTTISTYWASAYRLIYLSNAIMEGTEKSVSISSADKERIIGEALLARSILFFYLQQLFGDIPIPTSTDYQLNQSLSRTPSATVLAQLKDDLAMSVTMLPDTYRSSERVIPNRKVAQLMLAKIYMLQSQWSQAENLLKLIVQNPMYQFENDITKVFLKSGNHIIWQLKPKNSGDPTKEVNIYYFINAAPSNYALSQNLTNVFTVNDKRKAQWTTAVTVGTNTWYRADKYKNRTNNANEYSIVFRLEEAYLLLAEVLTQQDKIVEALSYINATRQRAQLTALTMPISKQSLLNEILLENRKEFFTEMGHRFLDLKRLGRLNDLLITKPNWQNFHMLWPLPQKELLLNQNLNPQNSGY</sequence>
<dbReference type="InterPro" id="IPR033985">
    <property type="entry name" value="SusD-like_N"/>
</dbReference>
<keyword evidence="3" id="KW-0732">Signal</keyword>
<keyword evidence="9" id="KW-1185">Reference proteome</keyword>
<evidence type="ECO:0000256" key="3">
    <source>
        <dbReference type="ARBA" id="ARBA00022729"/>
    </source>
</evidence>
<dbReference type="EMBL" id="FQUT01000012">
    <property type="protein sequence ID" value="SHG26052.1"/>
    <property type="molecule type" value="Genomic_DNA"/>
</dbReference>
<name>A0A1M5ICQ5_9FLAO</name>
<keyword evidence="5" id="KW-0998">Cell outer membrane</keyword>
<organism evidence="8 9">
    <name type="scientific">Chryseobacterium arachidis</name>
    <dbReference type="NCBI Taxonomy" id="1416778"/>
    <lineage>
        <taxon>Bacteria</taxon>
        <taxon>Pseudomonadati</taxon>
        <taxon>Bacteroidota</taxon>
        <taxon>Flavobacteriia</taxon>
        <taxon>Flavobacteriales</taxon>
        <taxon>Weeksellaceae</taxon>
        <taxon>Chryseobacterium group</taxon>
        <taxon>Chryseobacterium</taxon>
    </lineage>
</organism>
<evidence type="ECO:0000313" key="9">
    <source>
        <dbReference type="Proteomes" id="UP000184518"/>
    </source>
</evidence>
<dbReference type="Gene3D" id="1.25.40.390">
    <property type="match status" value="1"/>
</dbReference>
<dbReference type="RefSeq" id="WP_072961578.1">
    <property type="nucleotide sequence ID" value="NZ_FQUT01000012.1"/>
</dbReference>
<evidence type="ECO:0000313" key="8">
    <source>
        <dbReference type="EMBL" id="SHG26052.1"/>
    </source>
</evidence>
<dbReference type="CDD" id="cd08977">
    <property type="entry name" value="SusD"/>
    <property type="match status" value="1"/>
</dbReference>
<dbReference type="GO" id="GO:0009279">
    <property type="term" value="C:cell outer membrane"/>
    <property type="evidence" value="ECO:0007669"/>
    <property type="project" value="UniProtKB-SubCell"/>
</dbReference>
<dbReference type="Pfam" id="PF14322">
    <property type="entry name" value="SusD-like_3"/>
    <property type="match status" value="1"/>
</dbReference>
<evidence type="ECO:0000256" key="5">
    <source>
        <dbReference type="ARBA" id="ARBA00023237"/>
    </source>
</evidence>